<dbReference type="OrthoDB" id="5912587at2759"/>
<comment type="caution">
    <text evidence="1">The sequence shown here is derived from an EMBL/GenBank/DDBJ whole genome shotgun (WGS) entry which is preliminary data.</text>
</comment>
<keyword evidence="2" id="KW-1185">Reference proteome</keyword>
<gene>
    <name evidence="1" type="ORF">T07_6932</name>
</gene>
<evidence type="ECO:0000313" key="2">
    <source>
        <dbReference type="Proteomes" id="UP000054630"/>
    </source>
</evidence>
<dbReference type="AlphaFoldDB" id="A0A0V0RSP0"/>
<dbReference type="EMBL" id="JYDL01000087">
    <property type="protein sequence ID" value="KRX17481.1"/>
    <property type="molecule type" value="Genomic_DNA"/>
</dbReference>
<dbReference type="Proteomes" id="UP000054630">
    <property type="component" value="Unassembled WGS sequence"/>
</dbReference>
<proteinExistence type="predicted"/>
<protein>
    <submittedName>
        <fullName evidence="1">Uncharacterized protein</fullName>
    </submittedName>
</protein>
<sequence>MRRLSAVTAWSIPSRTVHMLHRKHRTDAEPLMSVNAHRSKRPSSILALSYFIPPYYAFQGNL</sequence>
<evidence type="ECO:0000313" key="1">
    <source>
        <dbReference type="EMBL" id="KRX17481.1"/>
    </source>
</evidence>
<name>A0A0V0RSP0_9BILA</name>
<organism evidence="1 2">
    <name type="scientific">Trichinella nelsoni</name>
    <dbReference type="NCBI Taxonomy" id="6336"/>
    <lineage>
        <taxon>Eukaryota</taxon>
        <taxon>Metazoa</taxon>
        <taxon>Ecdysozoa</taxon>
        <taxon>Nematoda</taxon>
        <taxon>Enoplea</taxon>
        <taxon>Dorylaimia</taxon>
        <taxon>Trichinellida</taxon>
        <taxon>Trichinellidae</taxon>
        <taxon>Trichinella</taxon>
    </lineage>
</organism>
<accession>A0A0V0RSP0</accession>
<reference evidence="1 2" key="1">
    <citation type="submission" date="2015-01" db="EMBL/GenBank/DDBJ databases">
        <title>Evolution of Trichinella species and genotypes.</title>
        <authorList>
            <person name="Korhonen P.K."/>
            <person name="Edoardo P."/>
            <person name="Giuseppe L.R."/>
            <person name="Gasser R.B."/>
        </authorList>
    </citation>
    <scope>NUCLEOTIDE SEQUENCE [LARGE SCALE GENOMIC DNA]</scope>
    <source>
        <strain evidence="1">ISS37</strain>
    </source>
</reference>